<evidence type="ECO:0000313" key="1">
    <source>
        <dbReference type="EMBL" id="MPC23754.1"/>
    </source>
</evidence>
<accession>A0A5B7DRS8</accession>
<reference evidence="1 2" key="1">
    <citation type="submission" date="2019-05" db="EMBL/GenBank/DDBJ databases">
        <title>Another draft genome of Portunus trituberculatus and its Hox gene families provides insights of decapod evolution.</title>
        <authorList>
            <person name="Jeong J.-H."/>
            <person name="Song I."/>
            <person name="Kim S."/>
            <person name="Choi T."/>
            <person name="Kim D."/>
            <person name="Ryu S."/>
            <person name="Kim W."/>
        </authorList>
    </citation>
    <scope>NUCLEOTIDE SEQUENCE [LARGE SCALE GENOMIC DNA]</scope>
    <source>
        <tissue evidence="1">Muscle</tissue>
    </source>
</reference>
<evidence type="ECO:0000313" key="2">
    <source>
        <dbReference type="Proteomes" id="UP000324222"/>
    </source>
</evidence>
<comment type="caution">
    <text evidence="1">The sequence shown here is derived from an EMBL/GenBank/DDBJ whole genome shotgun (WGS) entry which is preliminary data.</text>
</comment>
<proteinExistence type="predicted"/>
<name>A0A5B7DRS8_PORTR</name>
<organism evidence="1 2">
    <name type="scientific">Portunus trituberculatus</name>
    <name type="common">Swimming crab</name>
    <name type="synonym">Neptunus trituberculatus</name>
    <dbReference type="NCBI Taxonomy" id="210409"/>
    <lineage>
        <taxon>Eukaryota</taxon>
        <taxon>Metazoa</taxon>
        <taxon>Ecdysozoa</taxon>
        <taxon>Arthropoda</taxon>
        <taxon>Crustacea</taxon>
        <taxon>Multicrustacea</taxon>
        <taxon>Malacostraca</taxon>
        <taxon>Eumalacostraca</taxon>
        <taxon>Eucarida</taxon>
        <taxon>Decapoda</taxon>
        <taxon>Pleocyemata</taxon>
        <taxon>Brachyura</taxon>
        <taxon>Eubrachyura</taxon>
        <taxon>Portunoidea</taxon>
        <taxon>Portunidae</taxon>
        <taxon>Portuninae</taxon>
        <taxon>Portunus</taxon>
    </lineage>
</organism>
<protein>
    <submittedName>
        <fullName evidence="1">Uncharacterized protein</fullName>
    </submittedName>
</protein>
<dbReference type="EMBL" id="VSRR010001247">
    <property type="protein sequence ID" value="MPC23754.1"/>
    <property type="molecule type" value="Genomic_DNA"/>
</dbReference>
<dbReference type="Proteomes" id="UP000324222">
    <property type="component" value="Unassembled WGS sequence"/>
</dbReference>
<sequence length="93" mass="10264">MESIVTWCQSAVGEVREAIGGVGRVIRWQPSQPCPGLVDPRVRMEQEELQYEEVVDAGEGGEESFVGAAEDEHHLNDTDQSIETELEAIKVNP</sequence>
<gene>
    <name evidence="1" type="ORF">E2C01_016814</name>
</gene>
<dbReference type="AlphaFoldDB" id="A0A5B7DRS8"/>
<keyword evidence="2" id="KW-1185">Reference proteome</keyword>